<reference evidence="1 2" key="1">
    <citation type="submission" date="2019-01" db="EMBL/GenBank/DDBJ databases">
        <authorList>
            <consortium name="Pathogen Informatics"/>
        </authorList>
    </citation>
    <scope>NUCLEOTIDE SEQUENCE [LARGE SCALE GENOMIC DNA]</scope>
    <source>
        <strain evidence="1 2">NCTC10181</strain>
    </source>
</reference>
<sequence>MNKLLLYFAHKFKSDTYTIYKNMRTPLKNIDQEIEKIASLYKNHDIKFIDLYDDLFPENLLFYKYPPVGFFAKGNLNLLSHEQKVYLVSEEENDLMLSSNIFKIIRNCVIVTNYFASERPLIEKFKKLGAKIIYVLKNNLAKVNLENISENELYITLTPLFDHPRREYFKNVNLFVAALCQRMIIFSTKTNTKIENLINCFANLNKDVYCFPSQKINGYNNELIKNGVQLVTMISECMILE</sequence>
<protein>
    <submittedName>
        <fullName evidence="1">DNA processing protein</fullName>
    </submittedName>
</protein>
<dbReference type="RefSeq" id="WP_129725282.1">
    <property type="nucleotide sequence ID" value="NZ_LR215036.1"/>
</dbReference>
<gene>
    <name evidence="1" type="primary">smf</name>
    <name evidence="1" type="ORF">NCTC10181_00291</name>
</gene>
<dbReference type="KEGG" id="mcit:NCTC10181_00291"/>
<dbReference type="Proteomes" id="UP000290985">
    <property type="component" value="Chromosome"/>
</dbReference>
<dbReference type="OrthoDB" id="9785707at2"/>
<dbReference type="Gene3D" id="3.40.50.450">
    <property type="match status" value="2"/>
</dbReference>
<dbReference type="AlphaFoldDB" id="A0A449B1H8"/>
<dbReference type="EMBL" id="LR215036">
    <property type="protein sequence ID" value="VEU74452.1"/>
    <property type="molecule type" value="Genomic_DNA"/>
</dbReference>
<name>A0A449B1H8_9BACT</name>
<accession>A0A449B1H8</accession>
<evidence type="ECO:0000313" key="2">
    <source>
        <dbReference type="Proteomes" id="UP000290985"/>
    </source>
</evidence>
<evidence type="ECO:0000313" key="1">
    <source>
        <dbReference type="EMBL" id="VEU74452.1"/>
    </source>
</evidence>
<organism evidence="1 2">
    <name type="scientific">Mycoplasmopsis citelli</name>
    <dbReference type="NCBI Taxonomy" id="171281"/>
    <lineage>
        <taxon>Bacteria</taxon>
        <taxon>Bacillati</taxon>
        <taxon>Mycoplasmatota</taxon>
        <taxon>Mycoplasmoidales</taxon>
        <taxon>Metamycoplasmataceae</taxon>
        <taxon>Mycoplasmopsis</taxon>
    </lineage>
</organism>
<proteinExistence type="predicted"/>
<keyword evidence="2" id="KW-1185">Reference proteome</keyword>